<evidence type="ECO:0000256" key="2">
    <source>
        <dbReference type="ARBA" id="ARBA00009723"/>
    </source>
</evidence>
<dbReference type="InterPro" id="IPR024072">
    <property type="entry name" value="DHFR-like_dom_sf"/>
</dbReference>
<reference evidence="12" key="1">
    <citation type="journal article" date="2017" name="Genome Biol.">
        <title>Comparative genomics reveals high biological diversity and specific adaptations in the industrially and medically important fungal genus Aspergillus.</title>
        <authorList>
            <person name="de Vries R.P."/>
            <person name="Riley R."/>
            <person name="Wiebenga A."/>
            <person name="Aguilar-Osorio G."/>
            <person name="Amillis S."/>
            <person name="Uchima C.A."/>
            <person name="Anderluh G."/>
            <person name="Asadollahi M."/>
            <person name="Askin M."/>
            <person name="Barry K."/>
            <person name="Battaglia E."/>
            <person name="Bayram O."/>
            <person name="Benocci T."/>
            <person name="Braus-Stromeyer S.A."/>
            <person name="Caldana C."/>
            <person name="Canovas D."/>
            <person name="Cerqueira G.C."/>
            <person name="Chen F."/>
            <person name="Chen W."/>
            <person name="Choi C."/>
            <person name="Clum A."/>
            <person name="Dos Santos R.A."/>
            <person name="Damasio A.R."/>
            <person name="Diallinas G."/>
            <person name="Emri T."/>
            <person name="Fekete E."/>
            <person name="Flipphi M."/>
            <person name="Freyberg S."/>
            <person name="Gallo A."/>
            <person name="Gournas C."/>
            <person name="Habgood R."/>
            <person name="Hainaut M."/>
            <person name="Harispe M.L."/>
            <person name="Henrissat B."/>
            <person name="Hilden K.S."/>
            <person name="Hope R."/>
            <person name="Hossain A."/>
            <person name="Karabika E."/>
            <person name="Karaffa L."/>
            <person name="Karanyi Z."/>
            <person name="Krasevec N."/>
            <person name="Kuo A."/>
            <person name="Kusch H."/>
            <person name="LaButti K."/>
            <person name="Lagendijk E.L."/>
            <person name="Lapidus A."/>
            <person name="Levasseur A."/>
            <person name="Lindquist E."/>
            <person name="Lipzen A."/>
            <person name="Logrieco A.F."/>
            <person name="MacCabe A."/>
            <person name="Maekelae M.R."/>
            <person name="Malavazi I."/>
            <person name="Melin P."/>
            <person name="Meyer V."/>
            <person name="Mielnichuk N."/>
            <person name="Miskei M."/>
            <person name="Molnar A.P."/>
            <person name="Mule G."/>
            <person name="Ngan C.Y."/>
            <person name="Orejas M."/>
            <person name="Orosz E."/>
            <person name="Ouedraogo J.P."/>
            <person name="Overkamp K.M."/>
            <person name="Park H.-S."/>
            <person name="Perrone G."/>
            <person name="Piumi F."/>
            <person name="Punt P.J."/>
            <person name="Ram A.F."/>
            <person name="Ramon A."/>
            <person name="Rauscher S."/>
            <person name="Record E."/>
            <person name="Riano-Pachon D.M."/>
            <person name="Robert V."/>
            <person name="Roehrig J."/>
            <person name="Ruller R."/>
            <person name="Salamov A."/>
            <person name="Salih N.S."/>
            <person name="Samson R.A."/>
            <person name="Sandor E."/>
            <person name="Sanguinetti M."/>
            <person name="Schuetze T."/>
            <person name="Sepcic K."/>
            <person name="Shelest E."/>
            <person name="Sherlock G."/>
            <person name="Sophianopoulou V."/>
            <person name="Squina F.M."/>
            <person name="Sun H."/>
            <person name="Susca A."/>
            <person name="Todd R.B."/>
            <person name="Tsang A."/>
            <person name="Unkles S.E."/>
            <person name="van de Wiele N."/>
            <person name="van Rossen-Uffink D."/>
            <person name="Oliveira J.V."/>
            <person name="Vesth T.C."/>
            <person name="Visser J."/>
            <person name="Yu J.-H."/>
            <person name="Zhou M."/>
            <person name="Andersen M.R."/>
            <person name="Archer D.B."/>
            <person name="Baker S.E."/>
            <person name="Benoit I."/>
            <person name="Brakhage A.A."/>
            <person name="Braus G.H."/>
            <person name="Fischer R."/>
            <person name="Frisvad J.C."/>
            <person name="Goldman G.H."/>
            <person name="Houbraken J."/>
            <person name="Oakley B."/>
            <person name="Pocsi I."/>
            <person name="Scazzocchio C."/>
            <person name="Seiboth B."/>
            <person name="vanKuyk P.A."/>
            <person name="Wortman J."/>
            <person name="Dyer P.S."/>
            <person name="Grigoriev I.V."/>
        </authorList>
    </citation>
    <scope>NUCLEOTIDE SEQUENCE [LARGE SCALE GENOMIC DNA]</scope>
    <source>
        <strain evidence="12">CBS 593.65</strain>
    </source>
</reference>
<evidence type="ECO:0000313" key="12">
    <source>
        <dbReference type="Proteomes" id="UP000184356"/>
    </source>
</evidence>
<sequence>MTFEQHMDEVDFIVMGRNTFDVCMGFPEWPYPEKRLLVLSSTMRDLPGNFPAGSRVVACMDDAKMVLDTEGAKMVYIDGGQTVQEFLRRGLVDEMVLTIAPVLLGGSGGKGPSLFGDVGVDLPGDIQCTLRGVDVIHDGMVSCYYRVKA</sequence>
<dbReference type="EC" id="1.1.1.302" evidence="3"/>
<organism evidence="11 12">
    <name type="scientific">Aspergillus sydowii CBS 593.65</name>
    <dbReference type="NCBI Taxonomy" id="1036612"/>
    <lineage>
        <taxon>Eukaryota</taxon>
        <taxon>Fungi</taxon>
        <taxon>Dikarya</taxon>
        <taxon>Ascomycota</taxon>
        <taxon>Pezizomycotina</taxon>
        <taxon>Eurotiomycetes</taxon>
        <taxon>Eurotiomycetidae</taxon>
        <taxon>Eurotiales</taxon>
        <taxon>Aspergillaceae</taxon>
        <taxon>Aspergillus</taxon>
        <taxon>Aspergillus subgen. Nidulantes</taxon>
    </lineage>
</organism>
<name>A0A1L9T6X4_9EURO</name>
<keyword evidence="12" id="KW-1185">Reference proteome</keyword>
<dbReference type="AlphaFoldDB" id="A0A1L9T6X4"/>
<proteinExistence type="inferred from homology"/>
<evidence type="ECO:0000256" key="6">
    <source>
        <dbReference type="ARBA" id="ARBA00030073"/>
    </source>
</evidence>
<accession>A0A1L9T6X4</accession>
<dbReference type="RefSeq" id="XP_040699006.1">
    <property type="nucleotide sequence ID" value="XM_040852801.1"/>
</dbReference>
<evidence type="ECO:0000259" key="10">
    <source>
        <dbReference type="Pfam" id="PF01872"/>
    </source>
</evidence>
<dbReference type="OrthoDB" id="3192019at2759"/>
<dbReference type="GO" id="GO:0009231">
    <property type="term" value="P:riboflavin biosynthetic process"/>
    <property type="evidence" value="ECO:0007669"/>
    <property type="project" value="UniProtKB-KW"/>
</dbReference>
<dbReference type="GeneID" id="63768874"/>
<dbReference type="InterPro" id="IPR002734">
    <property type="entry name" value="RibDG_C"/>
</dbReference>
<dbReference type="Gene3D" id="3.40.430.10">
    <property type="entry name" value="Dihydrofolate Reductase, subunit A"/>
    <property type="match status" value="1"/>
</dbReference>
<dbReference type="GO" id="GO:0008703">
    <property type="term" value="F:5-amino-6-(5-phosphoribosylamino)uracil reductase activity"/>
    <property type="evidence" value="ECO:0007669"/>
    <property type="project" value="InterPro"/>
</dbReference>
<evidence type="ECO:0000256" key="5">
    <source>
        <dbReference type="ARBA" id="ARBA00022619"/>
    </source>
</evidence>
<comment type="catalytic activity">
    <reaction evidence="9">
        <text>2,5-diamino-6-(1-D-ribitylamino)pyrimidin-4(3H)-one 5'-phosphate + NADP(+) = 2,5-diamino-6-(1-D-ribosylamino)pyrimidin-4(3H)-one 5'-phosphate + NADPH + H(+)</text>
        <dbReference type="Rhea" id="RHEA:27278"/>
        <dbReference type="ChEBI" id="CHEBI:15378"/>
        <dbReference type="ChEBI" id="CHEBI:57783"/>
        <dbReference type="ChEBI" id="CHEBI:58349"/>
        <dbReference type="ChEBI" id="CHEBI:58890"/>
        <dbReference type="ChEBI" id="CHEBI:59545"/>
        <dbReference type="EC" id="1.1.1.302"/>
    </reaction>
</comment>
<evidence type="ECO:0000256" key="3">
    <source>
        <dbReference type="ARBA" id="ARBA00012851"/>
    </source>
</evidence>
<comment type="similarity">
    <text evidence="2">Belongs to the HTP reductase family.</text>
</comment>
<evidence type="ECO:0000256" key="8">
    <source>
        <dbReference type="ARBA" id="ARBA00047550"/>
    </source>
</evidence>
<dbReference type="PANTHER" id="PTHR38011">
    <property type="entry name" value="DIHYDROFOLATE REDUCTASE FAMILY PROTEIN (AFU_ORTHOLOGUE AFUA_8G06820)"/>
    <property type="match status" value="1"/>
</dbReference>
<dbReference type="EMBL" id="KV878593">
    <property type="protein sequence ID" value="OJJ55200.1"/>
    <property type="molecule type" value="Genomic_DNA"/>
</dbReference>
<dbReference type="PANTHER" id="PTHR38011:SF11">
    <property type="entry name" value="2,5-DIAMINO-6-RIBOSYLAMINO-4(3H)-PYRIMIDINONE 5'-PHOSPHATE REDUCTASE"/>
    <property type="match status" value="1"/>
</dbReference>
<dbReference type="SUPFAM" id="SSF53597">
    <property type="entry name" value="Dihydrofolate reductase-like"/>
    <property type="match status" value="1"/>
</dbReference>
<dbReference type="Pfam" id="PF01872">
    <property type="entry name" value="RibD_C"/>
    <property type="match status" value="1"/>
</dbReference>
<dbReference type="InterPro" id="IPR050765">
    <property type="entry name" value="Riboflavin_Biosynth_HTPR"/>
</dbReference>
<gene>
    <name evidence="11" type="ORF">ASPSYDRAFT_93210</name>
</gene>
<evidence type="ECO:0000256" key="4">
    <source>
        <dbReference type="ARBA" id="ARBA00015035"/>
    </source>
</evidence>
<comment type="catalytic activity">
    <reaction evidence="8">
        <text>2,5-diamino-6-(1-D-ribitylamino)pyrimidin-4(3H)-one 5'-phosphate + NAD(+) = 2,5-diamino-6-(1-D-ribosylamino)pyrimidin-4(3H)-one 5'-phosphate + NADH + H(+)</text>
        <dbReference type="Rhea" id="RHEA:27274"/>
        <dbReference type="ChEBI" id="CHEBI:15378"/>
        <dbReference type="ChEBI" id="CHEBI:57540"/>
        <dbReference type="ChEBI" id="CHEBI:57945"/>
        <dbReference type="ChEBI" id="CHEBI:58890"/>
        <dbReference type="ChEBI" id="CHEBI:59545"/>
        <dbReference type="EC" id="1.1.1.302"/>
    </reaction>
</comment>
<comment type="function">
    <text evidence="1">Catalyzes an early step in riboflavin biosynthesis, the NADPH-dependent reduction of the ribose side chain of 2,5-diamino-6-ribosylamino-4(3H)-pyrimidinone 5'-phosphate, yielding 2,5-diamino-6-ribitylamino-4(3H)-pyrimidinone 5'-phosphate.</text>
</comment>
<feature type="domain" description="Bacterial bifunctional deaminase-reductase C-terminal" evidence="10">
    <location>
        <begin position="67"/>
        <end position="141"/>
    </location>
</feature>
<evidence type="ECO:0000313" key="11">
    <source>
        <dbReference type="EMBL" id="OJJ55200.1"/>
    </source>
</evidence>
<dbReference type="VEuPathDB" id="FungiDB:ASPSYDRAFT_93210"/>
<dbReference type="Proteomes" id="UP000184356">
    <property type="component" value="Unassembled WGS sequence"/>
</dbReference>
<evidence type="ECO:0000256" key="7">
    <source>
        <dbReference type="ARBA" id="ARBA00031630"/>
    </source>
</evidence>
<evidence type="ECO:0000256" key="9">
    <source>
        <dbReference type="ARBA" id="ARBA00049020"/>
    </source>
</evidence>
<evidence type="ECO:0000256" key="1">
    <source>
        <dbReference type="ARBA" id="ARBA00003555"/>
    </source>
</evidence>
<dbReference type="STRING" id="1036612.A0A1L9T6X4"/>
<protein>
    <recommendedName>
        <fullName evidence="4">2,5-diamino-6-ribosylamino-4(3H)-pyrimidinone 5'-phosphate reductase</fullName>
        <ecNumber evidence="3">1.1.1.302</ecNumber>
    </recommendedName>
    <alternativeName>
        <fullName evidence="7">2,5-diamino-6-(5-phospho-D-ribosylamino)pyrimidin-4(3H)-one reductase</fullName>
    </alternativeName>
    <alternativeName>
        <fullName evidence="6">2,5-diamino-6-ribitylamino-4(3H)-pyrimidinone 5'-phosphate synthase</fullName>
    </alternativeName>
</protein>
<keyword evidence="5" id="KW-0686">Riboflavin biosynthesis</keyword>